<keyword evidence="2" id="KW-1185">Reference proteome</keyword>
<name>A0ABQ5RYG5_9CHLO</name>
<evidence type="ECO:0000313" key="1">
    <source>
        <dbReference type="EMBL" id="GLI62620.1"/>
    </source>
</evidence>
<evidence type="ECO:0000313" key="2">
    <source>
        <dbReference type="Proteomes" id="UP001165090"/>
    </source>
</evidence>
<evidence type="ECO:0008006" key="3">
    <source>
        <dbReference type="Google" id="ProtNLM"/>
    </source>
</evidence>
<reference evidence="1 2" key="1">
    <citation type="journal article" date="2023" name="IScience">
        <title>Expanded male sex-determining region conserved during the evolution of homothallism in the green alga Volvox.</title>
        <authorList>
            <person name="Yamamoto K."/>
            <person name="Matsuzaki R."/>
            <person name="Mahakham W."/>
            <person name="Heman W."/>
            <person name="Sekimoto H."/>
            <person name="Kawachi M."/>
            <person name="Minakuchi Y."/>
            <person name="Toyoda A."/>
            <person name="Nozaki H."/>
        </authorList>
    </citation>
    <scope>NUCLEOTIDE SEQUENCE [LARGE SCALE GENOMIC DNA]</scope>
    <source>
        <strain evidence="1 2">NIES-4468</strain>
    </source>
</reference>
<gene>
    <name evidence="1" type="ORF">VaNZ11_005284</name>
</gene>
<accession>A0ABQ5RYG5</accession>
<protein>
    <recommendedName>
        <fullName evidence="3">RAP domain-containing protein</fullName>
    </recommendedName>
</protein>
<proteinExistence type="predicted"/>
<dbReference type="EMBL" id="BSDZ01000013">
    <property type="protein sequence ID" value="GLI62620.1"/>
    <property type="molecule type" value="Genomic_DNA"/>
</dbReference>
<dbReference type="Proteomes" id="UP001165090">
    <property type="component" value="Unassembled WGS sequence"/>
</dbReference>
<comment type="caution">
    <text evidence="1">The sequence shown here is derived from an EMBL/GenBank/DDBJ whole genome shotgun (WGS) entry which is preliminary data.</text>
</comment>
<sequence length="464" mass="49758">MLSAREGTPPQVKPKPNLFAARWHLAALPLVPSQRALTARRNLRTKGLPLGARDNAAVVSALGTSYSRDAPAPYKWSWQDDTEPAASLELDESLLSAASSIQDLTAALHTASASAPPRASLTTPSRSLLASTAQRVLSECATKQREACSVADVARLLEAYGTVSQGTLIAATASTVSDSATAVQDETPPCLAALLLAHVCSLPNASATSERTLTLLQSARARELADLLWALSELQREELPWEERTAATAALPPPDEAVAVAADAPSALQRAVLSCVRNQNFLAPDLCKVVCALGSLGAPPATGALQESSTQRQPIATAGTGGGGRVRGFVVDRDLVQALNEEIRYQLTEFHADFEAADLGRLISGMAGLRLGAAVVADEEYRRILMKAVYGKTRSISDKASVDFALSRLLVDDPEARSMHYDSRWTHEELRWLPRRERDKRRILKDGWYRTKWGGWSPGGDGGP</sequence>
<organism evidence="1 2">
    <name type="scientific">Volvox africanus</name>
    <dbReference type="NCBI Taxonomy" id="51714"/>
    <lineage>
        <taxon>Eukaryota</taxon>
        <taxon>Viridiplantae</taxon>
        <taxon>Chlorophyta</taxon>
        <taxon>core chlorophytes</taxon>
        <taxon>Chlorophyceae</taxon>
        <taxon>CS clade</taxon>
        <taxon>Chlamydomonadales</taxon>
        <taxon>Volvocaceae</taxon>
        <taxon>Volvox</taxon>
    </lineage>
</organism>